<evidence type="ECO:0000256" key="1">
    <source>
        <dbReference type="ARBA" id="ARBA00022490"/>
    </source>
</evidence>
<dbReference type="EC" id="2.1.1.173" evidence="6"/>
<dbReference type="EMBL" id="JBHRSW010000014">
    <property type="protein sequence ID" value="MFC3121675.1"/>
    <property type="molecule type" value="Genomic_DNA"/>
</dbReference>
<evidence type="ECO:0000256" key="4">
    <source>
        <dbReference type="ARBA" id="ARBA00022679"/>
    </source>
</evidence>
<dbReference type="Gene3D" id="3.30.750.80">
    <property type="entry name" value="RNA methyltransferase domain (HRMD) like"/>
    <property type="match status" value="1"/>
</dbReference>
<reference evidence="10" key="1">
    <citation type="journal article" date="2019" name="Int. J. Syst. Evol. Microbiol.">
        <title>The Global Catalogue of Microorganisms (GCM) 10K type strain sequencing project: providing services to taxonomists for standard genome sequencing and annotation.</title>
        <authorList>
            <consortium name="The Broad Institute Genomics Platform"/>
            <consortium name="The Broad Institute Genome Sequencing Center for Infectious Disease"/>
            <person name="Wu L."/>
            <person name="Ma J."/>
        </authorList>
    </citation>
    <scope>NUCLEOTIDE SEQUENCE [LARGE SCALE GENOMIC DNA]</scope>
    <source>
        <strain evidence="10">KCTC 52473</strain>
    </source>
</reference>
<dbReference type="Proteomes" id="UP001595478">
    <property type="component" value="Unassembled WGS sequence"/>
</dbReference>
<dbReference type="Gene3D" id="3.40.50.150">
    <property type="entry name" value="Vaccinia Virus protein VP39"/>
    <property type="match status" value="2"/>
</dbReference>
<keyword evidence="4 6" id="KW-0808">Transferase</keyword>
<accession>A0ABV7FSJ4</accession>
<proteinExistence type="inferred from homology"/>
<keyword evidence="3 6" id="KW-0489">Methyltransferase</keyword>
<evidence type="ECO:0000256" key="2">
    <source>
        <dbReference type="ARBA" id="ARBA00022552"/>
    </source>
</evidence>
<comment type="caution">
    <text evidence="9">The sequence shown here is derived from an EMBL/GenBank/DDBJ whole genome shotgun (WGS) entry which is preliminary data.</text>
</comment>
<dbReference type="SMART" id="SM00981">
    <property type="entry name" value="THUMP"/>
    <property type="match status" value="1"/>
</dbReference>
<name>A0ABV7FSJ4_9ALTE</name>
<sequence>MPDIIATSSAGLEELLKQEILTLCSGLSASDIKLKPGQCRISADLHAAYVLCLQSRLANRVLLVLASGKANTADELYALARSITWTQVFASDTSFAISARGTNKALRNTQFIAQKVKDAVVDHFLEEQQTRPSVDKSNAYIKFQVRVFRDKADICLDFSGASLHQRGYRLETGEAPLKENVAVAMLQRSNWQADGNQALLDPMCGSGTIAIEAAMMAANIPPNMHRDMWGFDFYLGHKLRTWQAIEGKAAEQIREPSMPIYASDVSNLVLEKAIDNARRAQVLDYIEFKQVDALQIRPPANSGFIVSNPPYGERLGEFASMLPLYDEYGEHLRKHFANWHMALLCSEQNLLKALKLRAHKRYQLFNGKLECQLALYELNGANLEMFTAHEQSSEFTNRINKNLKKLNKFIKKGHTDAYRIYDADLPHYNFAIDVYADWVILQEYQAPKSVPEKVANERLQHAILHLPKLLDILPSKLVVKTRKRQIGSSQYEKVSSQERNLKNKLDARFTVHEYGAKFWINPKEYLDVGLFLDHRETRQMFASMCQGMDVLNLFCYTGSVSVHAAIAGARSVTSVDMSNTYLQWAKDNFTLNKLRCASVFEQANCVDWVKQAANKVHCRYDRVFLDPPSFSNSKRMQNTWDVQRDHVELIGQVKAILKPNAKVFFSNNLRSFSLDEDAIRELGFKIENVTSTTIPEDFSRNPKIHHCWILST</sequence>
<dbReference type="Gene3D" id="3.30.2130.30">
    <property type="match status" value="1"/>
</dbReference>
<dbReference type="InterPro" id="IPR054170">
    <property type="entry name" value="RlmL_1st"/>
</dbReference>
<comment type="similarity">
    <text evidence="6">Belongs to the methyltransferase superfamily. RlmKL family.</text>
</comment>
<dbReference type="SUPFAM" id="SSF53335">
    <property type="entry name" value="S-adenosyl-L-methionine-dependent methyltransferases"/>
    <property type="match status" value="2"/>
</dbReference>
<dbReference type="HAMAP" id="MF_01858">
    <property type="entry name" value="23SrRNA_methyltr_KL"/>
    <property type="match status" value="1"/>
</dbReference>
<dbReference type="GO" id="GO:0052915">
    <property type="term" value="F:23S rRNA (guanine(2445)-N(2))-methyltransferase activity"/>
    <property type="evidence" value="ECO:0007669"/>
    <property type="project" value="UniProtKB-EC"/>
</dbReference>
<evidence type="ECO:0000259" key="8">
    <source>
        <dbReference type="PROSITE" id="PS51165"/>
    </source>
</evidence>
<keyword evidence="2 6" id="KW-0698">rRNA processing</keyword>
<comment type="catalytic activity">
    <reaction evidence="6">
        <text>guanosine(2069) in 23S rRNA + S-adenosyl-L-methionine = N(2)-methylguanosine(2069) in 23S rRNA + S-adenosyl-L-homocysteine + H(+)</text>
        <dbReference type="Rhea" id="RHEA:43772"/>
        <dbReference type="Rhea" id="RHEA-COMP:10688"/>
        <dbReference type="Rhea" id="RHEA-COMP:10689"/>
        <dbReference type="ChEBI" id="CHEBI:15378"/>
        <dbReference type="ChEBI" id="CHEBI:57856"/>
        <dbReference type="ChEBI" id="CHEBI:59789"/>
        <dbReference type="ChEBI" id="CHEBI:74269"/>
        <dbReference type="ChEBI" id="CHEBI:74481"/>
        <dbReference type="EC" id="2.1.1.264"/>
    </reaction>
</comment>
<dbReference type="InterPro" id="IPR017244">
    <property type="entry name" value="23SrRNA_methyltr_KL"/>
</dbReference>
<dbReference type="EC" id="2.1.1.264" evidence="6"/>
<protein>
    <recommendedName>
        <fullName evidence="6">Ribosomal RNA large subunit methyltransferase K/L</fullName>
    </recommendedName>
    <domain>
        <recommendedName>
            <fullName evidence="6">23S rRNA m2G2445 methyltransferase</fullName>
            <ecNumber evidence="6">2.1.1.173</ecNumber>
        </recommendedName>
        <alternativeName>
            <fullName evidence="6">rRNA (guanine-N(2)-)-methyltransferase RlmL</fullName>
        </alternativeName>
    </domain>
    <domain>
        <recommendedName>
            <fullName evidence="6">23S rRNA m7G2069 methyltransferase</fullName>
            <ecNumber evidence="6">2.1.1.264</ecNumber>
        </recommendedName>
        <alternativeName>
            <fullName evidence="6">rRNA (guanine-N(7)-)-methyltransferase RlmK</fullName>
        </alternativeName>
    </domain>
</protein>
<evidence type="ECO:0000313" key="9">
    <source>
        <dbReference type="EMBL" id="MFC3121675.1"/>
    </source>
</evidence>
<comment type="catalytic activity">
    <reaction evidence="6">
        <text>guanosine(2445) in 23S rRNA + S-adenosyl-L-methionine = N(2)-methylguanosine(2445) in 23S rRNA + S-adenosyl-L-homocysteine + H(+)</text>
        <dbReference type="Rhea" id="RHEA:42740"/>
        <dbReference type="Rhea" id="RHEA-COMP:10215"/>
        <dbReference type="Rhea" id="RHEA-COMP:10216"/>
        <dbReference type="ChEBI" id="CHEBI:15378"/>
        <dbReference type="ChEBI" id="CHEBI:57856"/>
        <dbReference type="ChEBI" id="CHEBI:59789"/>
        <dbReference type="ChEBI" id="CHEBI:74269"/>
        <dbReference type="ChEBI" id="CHEBI:74481"/>
        <dbReference type="EC" id="2.1.1.173"/>
    </reaction>
</comment>
<comment type="subcellular location">
    <subcellularLocation>
        <location evidence="6">Cytoplasm</location>
    </subcellularLocation>
</comment>
<dbReference type="InterPro" id="IPR029063">
    <property type="entry name" value="SAM-dependent_MTases_sf"/>
</dbReference>
<keyword evidence="10" id="KW-1185">Reference proteome</keyword>
<evidence type="ECO:0000256" key="5">
    <source>
        <dbReference type="ARBA" id="ARBA00022691"/>
    </source>
</evidence>
<dbReference type="InterPro" id="IPR000241">
    <property type="entry name" value="RlmKL-like_Mtase"/>
</dbReference>
<comment type="function">
    <text evidence="6">Specifically methylates the guanine in position 2445 (m2G2445) and the guanine in position 2069 (m7G2069) of 23S rRNA.</text>
</comment>
<dbReference type="Pfam" id="PF01170">
    <property type="entry name" value="UPF0020"/>
    <property type="match status" value="1"/>
</dbReference>
<dbReference type="Pfam" id="PF10672">
    <property type="entry name" value="Methyltrans_SAM"/>
    <property type="match status" value="1"/>
</dbReference>
<feature type="domain" description="THUMP" evidence="8">
    <location>
        <begin position="47"/>
        <end position="158"/>
    </location>
</feature>
<dbReference type="InterPro" id="IPR004114">
    <property type="entry name" value="THUMP_dom"/>
</dbReference>
<dbReference type="InterPro" id="IPR053943">
    <property type="entry name" value="RlmKL-like_Mtase_CS"/>
</dbReference>
<keyword evidence="5 6" id="KW-0949">S-adenosyl-L-methionine</keyword>
<dbReference type="PANTHER" id="PTHR47313">
    <property type="entry name" value="RIBOSOMAL RNA LARGE SUBUNIT METHYLTRANSFERASE K/L"/>
    <property type="match status" value="1"/>
</dbReference>
<evidence type="ECO:0000256" key="6">
    <source>
        <dbReference type="HAMAP-Rule" id="MF_01858"/>
    </source>
</evidence>
<dbReference type="CDD" id="cd02440">
    <property type="entry name" value="AdoMet_MTases"/>
    <property type="match status" value="2"/>
</dbReference>
<dbReference type="PROSITE" id="PS01261">
    <property type="entry name" value="UPF0020"/>
    <property type="match status" value="1"/>
</dbReference>
<evidence type="ECO:0000256" key="7">
    <source>
        <dbReference type="PROSITE-ProRule" id="PRU00529"/>
    </source>
</evidence>
<dbReference type="PROSITE" id="PS00092">
    <property type="entry name" value="N6_MTASE"/>
    <property type="match status" value="1"/>
</dbReference>
<dbReference type="Pfam" id="PF22020">
    <property type="entry name" value="RlmL_1st"/>
    <property type="match status" value="1"/>
</dbReference>
<gene>
    <name evidence="9" type="primary">rlmKL</name>
    <name evidence="6" type="synonym">rlmL</name>
    <name evidence="9" type="ORF">ACFOHL_08580</name>
</gene>
<dbReference type="RefSeq" id="WP_376919810.1">
    <property type="nucleotide sequence ID" value="NZ_JBHRSW010000014.1"/>
</dbReference>
<dbReference type="PROSITE" id="PS51165">
    <property type="entry name" value="THUMP"/>
    <property type="match status" value="1"/>
</dbReference>
<dbReference type="InterPro" id="IPR019614">
    <property type="entry name" value="SAM-dep_methyl-trfase"/>
</dbReference>
<keyword evidence="7" id="KW-0694">RNA-binding</keyword>
<dbReference type="NCBIfam" id="NF008748">
    <property type="entry name" value="PRK11783.1"/>
    <property type="match status" value="1"/>
</dbReference>
<dbReference type="CDD" id="cd11715">
    <property type="entry name" value="THUMP_AdoMetMT"/>
    <property type="match status" value="1"/>
</dbReference>
<dbReference type="PIRSF" id="PIRSF037618">
    <property type="entry name" value="RNA_Mtase_bacteria_prd"/>
    <property type="match status" value="1"/>
</dbReference>
<keyword evidence="1 6" id="KW-0963">Cytoplasm</keyword>
<organism evidence="9 10">
    <name type="scientific">Agaribacter flavus</name>
    <dbReference type="NCBI Taxonomy" id="1902781"/>
    <lineage>
        <taxon>Bacteria</taxon>
        <taxon>Pseudomonadati</taxon>
        <taxon>Pseudomonadota</taxon>
        <taxon>Gammaproteobacteria</taxon>
        <taxon>Alteromonadales</taxon>
        <taxon>Alteromonadaceae</taxon>
        <taxon>Agaribacter</taxon>
    </lineage>
</organism>
<dbReference type="InterPro" id="IPR002052">
    <property type="entry name" value="DNA_methylase_N6_adenine_CS"/>
</dbReference>
<dbReference type="PANTHER" id="PTHR47313:SF1">
    <property type="entry name" value="RIBOSOMAL RNA LARGE SUBUNIT METHYLTRANSFERASE K_L"/>
    <property type="match status" value="1"/>
</dbReference>
<dbReference type="Pfam" id="PF02926">
    <property type="entry name" value="THUMP"/>
    <property type="match status" value="1"/>
</dbReference>
<evidence type="ECO:0000313" key="10">
    <source>
        <dbReference type="Proteomes" id="UP001595478"/>
    </source>
</evidence>
<evidence type="ECO:0000256" key="3">
    <source>
        <dbReference type="ARBA" id="ARBA00022603"/>
    </source>
</evidence>